<dbReference type="Proteomes" id="UP001162060">
    <property type="component" value="Unassembled WGS sequence"/>
</dbReference>
<proteinExistence type="predicted"/>
<organism evidence="1 2">
    <name type="scientific">Peronospora matthiolae</name>
    <dbReference type="NCBI Taxonomy" id="2874970"/>
    <lineage>
        <taxon>Eukaryota</taxon>
        <taxon>Sar</taxon>
        <taxon>Stramenopiles</taxon>
        <taxon>Oomycota</taxon>
        <taxon>Peronosporomycetes</taxon>
        <taxon>Peronosporales</taxon>
        <taxon>Peronosporaceae</taxon>
        <taxon>Peronospora</taxon>
    </lineage>
</organism>
<reference evidence="1" key="1">
    <citation type="submission" date="2024-01" db="EMBL/GenBank/DDBJ databases">
        <authorList>
            <person name="Webb A."/>
        </authorList>
    </citation>
    <scope>NUCLEOTIDE SEQUENCE</scope>
    <source>
        <strain evidence="1">Pm1</strain>
    </source>
</reference>
<evidence type="ECO:0000313" key="1">
    <source>
        <dbReference type="EMBL" id="CAK7927057.1"/>
    </source>
</evidence>
<sequence length="116" mass="13246">MAVQAGPADRLLAWGEREVYPHRLATLRRIADDYDSDVRGRAHCLKRLVECSTAQSVEAYDPAISHDRRVDIECYVDSSPLRPNPTGVPVNRWYLIHILPFAIKDRKDTLMFQDPG</sequence>
<name>A0AAV1TZV3_9STRA</name>
<protein>
    <submittedName>
        <fullName evidence="1">Uncharacterized protein</fullName>
    </submittedName>
</protein>
<gene>
    <name evidence="1" type="ORF">PM001_LOCUS12207</name>
</gene>
<evidence type="ECO:0000313" key="2">
    <source>
        <dbReference type="Proteomes" id="UP001162060"/>
    </source>
</evidence>
<dbReference type="AlphaFoldDB" id="A0AAV1TZV3"/>
<dbReference type="EMBL" id="CAKLBY020000106">
    <property type="protein sequence ID" value="CAK7927057.1"/>
    <property type="molecule type" value="Genomic_DNA"/>
</dbReference>
<comment type="caution">
    <text evidence="1">The sequence shown here is derived from an EMBL/GenBank/DDBJ whole genome shotgun (WGS) entry which is preliminary data.</text>
</comment>
<accession>A0AAV1TZV3</accession>